<name>K5WVE6_AGABU</name>
<reference evidence="3" key="1">
    <citation type="journal article" date="2012" name="Proc. Natl. Acad. Sci. U.S.A.">
        <title>Genome sequence of the button mushroom Agaricus bisporus reveals mechanisms governing adaptation to a humic-rich ecological niche.</title>
        <authorList>
            <person name="Morin E."/>
            <person name="Kohler A."/>
            <person name="Baker A.R."/>
            <person name="Foulongne-Oriol M."/>
            <person name="Lombard V."/>
            <person name="Nagy L.G."/>
            <person name="Ohm R.A."/>
            <person name="Patyshakuliyeva A."/>
            <person name="Brun A."/>
            <person name="Aerts A.L."/>
            <person name="Bailey A.M."/>
            <person name="Billette C."/>
            <person name="Coutinho P.M."/>
            <person name="Deakin G."/>
            <person name="Doddapaneni H."/>
            <person name="Floudas D."/>
            <person name="Grimwood J."/>
            <person name="Hilden K."/>
            <person name="Kuees U."/>
            <person name="LaButti K.M."/>
            <person name="Lapidus A."/>
            <person name="Lindquist E.A."/>
            <person name="Lucas S.M."/>
            <person name="Murat C."/>
            <person name="Riley R.W."/>
            <person name="Salamov A.A."/>
            <person name="Schmutz J."/>
            <person name="Subramanian V."/>
            <person name="Woesten H.A.B."/>
            <person name="Xu J."/>
            <person name="Eastwood D.C."/>
            <person name="Foster G.D."/>
            <person name="Sonnenberg A.S."/>
            <person name="Cullen D."/>
            <person name="de Vries R.P."/>
            <person name="Lundell T."/>
            <person name="Hibbett D.S."/>
            <person name="Henrissat B."/>
            <person name="Burton K.S."/>
            <person name="Kerrigan R.W."/>
            <person name="Challen M.P."/>
            <person name="Grigoriev I.V."/>
            <person name="Martin F."/>
        </authorList>
    </citation>
    <scope>NUCLEOTIDE SEQUENCE [LARGE SCALE GENOMIC DNA]</scope>
    <source>
        <strain evidence="3">JB137-S8 / ATCC MYA-4627 / FGSC 10392</strain>
    </source>
</reference>
<dbReference type="HOGENOM" id="CLU_052827_0_0_1"/>
<dbReference type="CDD" id="cd03443">
    <property type="entry name" value="PaaI_thioesterase"/>
    <property type="match status" value="1"/>
</dbReference>
<keyword evidence="3" id="KW-1185">Reference proteome</keyword>
<dbReference type="Gene3D" id="3.10.129.10">
    <property type="entry name" value="Hotdog Thioesterase"/>
    <property type="match status" value="1"/>
</dbReference>
<protein>
    <recommendedName>
        <fullName evidence="1">Thioesterase domain-containing protein</fullName>
    </recommendedName>
</protein>
<dbReference type="eggNOG" id="KOG4781">
    <property type="taxonomic scope" value="Eukaryota"/>
</dbReference>
<dbReference type="AlphaFoldDB" id="K5WVE6"/>
<dbReference type="PANTHER" id="PTHR47260">
    <property type="entry name" value="UPF0644 PROTEIN PB2B4.06"/>
    <property type="match status" value="1"/>
</dbReference>
<dbReference type="InterPro" id="IPR006683">
    <property type="entry name" value="Thioestr_dom"/>
</dbReference>
<dbReference type="FunCoup" id="K5WVE6">
    <property type="interactions" value="10"/>
</dbReference>
<dbReference type="EMBL" id="JH971444">
    <property type="protein sequence ID" value="EKM74537.1"/>
    <property type="molecule type" value="Genomic_DNA"/>
</dbReference>
<sequence length="427" mass="46721">MSSALLSRVACRTRTFSSRNALRFSSGLASTTVPRPSSFRRIAVWTAATTLSIGAYTLGSIYPPATLSMLFPRPAPGPPTNPDSPESIAYLEDLESQLQNLPLLQSLRQAQDAKDCHVQSFLTRQVQGPCRQPSFHGSHAEQELFSSRNALRFSSGLASTTVPRPSSFRRIAVWTAATTLSIGAYTLGSIYPPATLSMLFPRPAPGPPTNPDSPESIAYLEDLESQLQNLPLLQSLRQAQDAKDWYETRPYKNFPEERRVNNLTAGALRGPGKFGCMPVIRAKRDESESCVFLHVGRGLCGHDGIIHGGLLATLLDECLGRTAIINLPDQVGVTATLSLKYRAPTRADQFIMIRTSVVEAQGRKIKVKGQIEDLQGGILVEADAMFVQPRYAKMLNTKAIKEVFGQPPEEPLLLADGEKLKAKHEKP</sequence>
<gene>
    <name evidence="2" type="ORF">AGABI1DRAFT_133145</name>
</gene>
<dbReference type="InParanoid" id="K5WVE6"/>
<dbReference type="InterPro" id="IPR029069">
    <property type="entry name" value="HotDog_dom_sf"/>
</dbReference>
<dbReference type="KEGG" id="abp:AGABI1DRAFT133145"/>
<dbReference type="Pfam" id="PF03061">
    <property type="entry name" value="4HBT"/>
    <property type="match status" value="1"/>
</dbReference>
<feature type="domain" description="Thioesterase" evidence="1">
    <location>
        <begin position="304"/>
        <end position="377"/>
    </location>
</feature>
<proteinExistence type="predicted"/>
<dbReference type="Proteomes" id="UP000008493">
    <property type="component" value="Unassembled WGS sequence"/>
</dbReference>
<dbReference type="InterPro" id="IPR052061">
    <property type="entry name" value="PTE-AB_protein"/>
</dbReference>
<evidence type="ECO:0000259" key="1">
    <source>
        <dbReference type="Pfam" id="PF03061"/>
    </source>
</evidence>
<dbReference type="SUPFAM" id="SSF54637">
    <property type="entry name" value="Thioesterase/thiol ester dehydrase-isomerase"/>
    <property type="match status" value="1"/>
</dbReference>
<evidence type="ECO:0000313" key="2">
    <source>
        <dbReference type="EMBL" id="EKM74537.1"/>
    </source>
</evidence>
<dbReference type="STRING" id="597362.K5WVE6"/>
<accession>K5WVE6</accession>
<dbReference type="OrthoDB" id="506431at2759"/>
<dbReference type="PANTHER" id="PTHR47260:SF1">
    <property type="entry name" value="UPF0644 PROTEIN PB2B4.06"/>
    <property type="match status" value="1"/>
</dbReference>
<dbReference type="GeneID" id="18827861"/>
<dbReference type="RefSeq" id="XP_007334829.1">
    <property type="nucleotide sequence ID" value="XM_007334767.1"/>
</dbReference>
<evidence type="ECO:0000313" key="3">
    <source>
        <dbReference type="Proteomes" id="UP000008493"/>
    </source>
</evidence>
<organism evidence="2 3">
    <name type="scientific">Agaricus bisporus var. burnettii (strain JB137-S8 / ATCC MYA-4627 / FGSC 10392)</name>
    <name type="common">White button mushroom</name>
    <dbReference type="NCBI Taxonomy" id="597362"/>
    <lineage>
        <taxon>Eukaryota</taxon>
        <taxon>Fungi</taxon>
        <taxon>Dikarya</taxon>
        <taxon>Basidiomycota</taxon>
        <taxon>Agaricomycotina</taxon>
        <taxon>Agaricomycetes</taxon>
        <taxon>Agaricomycetidae</taxon>
        <taxon>Agaricales</taxon>
        <taxon>Agaricineae</taxon>
        <taxon>Agaricaceae</taxon>
        <taxon>Agaricus</taxon>
    </lineage>
</organism>